<evidence type="ECO:0000313" key="3">
    <source>
        <dbReference type="EMBL" id="CAE0796544.1"/>
    </source>
</evidence>
<organism evidence="3">
    <name type="scientific">Eutreptiella gymnastica</name>
    <dbReference type="NCBI Taxonomy" id="73025"/>
    <lineage>
        <taxon>Eukaryota</taxon>
        <taxon>Discoba</taxon>
        <taxon>Euglenozoa</taxon>
        <taxon>Euglenida</taxon>
        <taxon>Spirocuta</taxon>
        <taxon>Euglenophyceae</taxon>
        <taxon>Eutreptiales</taxon>
        <taxon>Eutreptiaceae</taxon>
        <taxon>Eutreptiella</taxon>
    </lineage>
</organism>
<name>A0A7S4CGP2_9EUGL</name>
<dbReference type="EMBL" id="HBJA01023879">
    <property type="protein sequence ID" value="CAE0796544.1"/>
    <property type="molecule type" value="Transcribed_RNA"/>
</dbReference>
<reference evidence="3" key="1">
    <citation type="submission" date="2021-01" db="EMBL/GenBank/DDBJ databases">
        <authorList>
            <person name="Corre E."/>
            <person name="Pelletier E."/>
            <person name="Niang G."/>
            <person name="Scheremetjew M."/>
            <person name="Finn R."/>
            <person name="Kale V."/>
            <person name="Holt S."/>
            <person name="Cochrane G."/>
            <person name="Meng A."/>
            <person name="Brown T."/>
            <person name="Cohen L."/>
        </authorList>
    </citation>
    <scope>NUCLEOTIDE SEQUENCE</scope>
    <source>
        <strain evidence="3">CCMP1594</strain>
    </source>
</reference>
<proteinExistence type="predicted"/>
<sequence length="130" mass="14257">MHCSHATLLHFFLSTDSVICGSRVQGKELPIRSPAISVDPKNCQSASQPSVLILLCIQKFQSMSLHTSGEATAPLISPETHREKYAQIQVKIWFRLQTSLHCNPSMLAKKKGASSKHTPAGDGWGQGWSM</sequence>
<protein>
    <submittedName>
        <fullName evidence="3">Uncharacterized protein</fullName>
    </submittedName>
</protein>
<feature type="chain" id="PRO_5031429090" evidence="2">
    <location>
        <begin position="18"/>
        <end position="130"/>
    </location>
</feature>
<evidence type="ECO:0000256" key="2">
    <source>
        <dbReference type="SAM" id="SignalP"/>
    </source>
</evidence>
<keyword evidence="2" id="KW-0732">Signal</keyword>
<feature type="region of interest" description="Disordered" evidence="1">
    <location>
        <begin position="111"/>
        <end position="130"/>
    </location>
</feature>
<feature type="signal peptide" evidence="2">
    <location>
        <begin position="1"/>
        <end position="17"/>
    </location>
</feature>
<evidence type="ECO:0000256" key="1">
    <source>
        <dbReference type="SAM" id="MobiDB-lite"/>
    </source>
</evidence>
<gene>
    <name evidence="3" type="ORF">EGYM00163_LOCUS7664</name>
</gene>
<accession>A0A7S4CGP2</accession>
<dbReference type="AlphaFoldDB" id="A0A7S4CGP2"/>